<sequence length="277" mass="29227">MPRHVLVVVSAADRLPLQGGGSAPTGVYLGELVEPAAALLAAGVRLSFATPGGRAPTLDGTSCSLAYFGFSRAKRDAAFATYARLLDAGLGAPIPLEKLHTVEQYDGLFVPGGHAPLVDLLYRDAHTGAAHNEDFGALLAHFHAAGKPTGLICHAPAALAAAPEEDGRWLYAGYRMTCFKTVVDTMLQTVPVARRFPGRLFEPDPARLLGELGARVEQTRLPMGSKVVIDRELVTGQDPYSARAFGTAFTRQVRAADRAAAGMDGVRTGDSAVAPRR</sequence>
<dbReference type="SUPFAM" id="SSF52317">
    <property type="entry name" value="Class I glutamine amidotransferase-like"/>
    <property type="match status" value="1"/>
</dbReference>
<reference evidence="3" key="1">
    <citation type="journal article" date="2019" name="Int. J. Syst. Evol. Microbiol.">
        <title>The Global Catalogue of Microorganisms (GCM) 10K type strain sequencing project: providing services to taxonomists for standard genome sequencing and annotation.</title>
        <authorList>
            <consortium name="The Broad Institute Genomics Platform"/>
            <consortium name="The Broad Institute Genome Sequencing Center for Infectious Disease"/>
            <person name="Wu L."/>
            <person name="Ma J."/>
        </authorList>
    </citation>
    <scope>NUCLEOTIDE SEQUENCE [LARGE SCALE GENOMIC DNA]</scope>
    <source>
        <strain evidence="3">CGMCC 4.7330</strain>
    </source>
</reference>
<evidence type="ECO:0000313" key="2">
    <source>
        <dbReference type="EMBL" id="MFC3965453.1"/>
    </source>
</evidence>
<name>A0ABV8DZU1_9NOCA</name>
<dbReference type="InterPro" id="IPR050325">
    <property type="entry name" value="Prot/Nucl_acid_deglycase"/>
</dbReference>
<protein>
    <submittedName>
        <fullName evidence="2">Type 1 glutamine amidotransferase domain-containing protein</fullName>
    </submittedName>
</protein>
<dbReference type="InterPro" id="IPR029062">
    <property type="entry name" value="Class_I_gatase-like"/>
</dbReference>
<evidence type="ECO:0000313" key="3">
    <source>
        <dbReference type="Proteomes" id="UP001595696"/>
    </source>
</evidence>
<evidence type="ECO:0000259" key="1">
    <source>
        <dbReference type="Pfam" id="PF01965"/>
    </source>
</evidence>
<dbReference type="Pfam" id="PF01965">
    <property type="entry name" value="DJ-1_PfpI"/>
    <property type="match status" value="1"/>
</dbReference>
<dbReference type="InterPro" id="IPR002818">
    <property type="entry name" value="DJ-1/PfpI"/>
</dbReference>
<comment type="caution">
    <text evidence="2">The sequence shown here is derived from an EMBL/GenBank/DDBJ whole genome shotgun (WGS) entry which is preliminary data.</text>
</comment>
<keyword evidence="2" id="KW-0315">Glutamine amidotransferase</keyword>
<dbReference type="EMBL" id="JBHSAX010000019">
    <property type="protein sequence ID" value="MFC3965453.1"/>
    <property type="molecule type" value="Genomic_DNA"/>
</dbReference>
<feature type="domain" description="DJ-1/PfpI" evidence="1">
    <location>
        <begin position="101"/>
        <end position="250"/>
    </location>
</feature>
<dbReference type="Proteomes" id="UP001595696">
    <property type="component" value="Unassembled WGS sequence"/>
</dbReference>
<dbReference type="CDD" id="cd03141">
    <property type="entry name" value="GATase1_Hsp31_like"/>
    <property type="match status" value="1"/>
</dbReference>
<organism evidence="2 3">
    <name type="scientific">Nocardia jiangsuensis</name>
    <dbReference type="NCBI Taxonomy" id="1691563"/>
    <lineage>
        <taxon>Bacteria</taxon>
        <taxon>Bacillati</taxon>
        <taxon>Actinomycetota</taxon>
        <taxon>Actinomycetes</taxon>
        <taxon>Mycobacteriales</taxon>
        <taxon>Nocardiaceae</taxon>
        <taxon>Nocardia</taxon>
    </lineage>
</organism>
<gene>
    <name evidence="2" type="ORF">ACFO0B_25975</name>
</gene>
<keyword evidence="3" id="KW-1185">Reference proteome</keyword>
<dbReference type="PANTHER" id="PTHR48094:SF22">
    <property type="entry name" value="DJ-1_PFPI DOMAIN-CONTAINING PROTEIN"/>
    <property type="match status" value="1"/>
</dbReference>
<dbReference type="RefSeq" id="WP_378615237.1">
    <property type="nucleotide sequence ID" value="NZ_JBHSAX010000019.1"/>
</dbReference>
<dbReference type="Gene3D" id="3.40.50.880">
    <property type="match status" value="1"/>
</dbReference>
<dbReference type="PANTHER" id="PTHR48094">
    <property type="entry name" value="PROTEIN/NUCLEIC ACID DEGLYCASE DJ-1-RELATED"/>
    <property type="match status" value="1"/>
</dbReference>
<accession>A0ABV8DZU1</accession>
<proteinExistence type="predicted"/>